<evidence type="ECO:0000313" key="3">
    <source>
        <dbReference type="EMBL" id="ALR69980.1"/>
    </source>
</evidence>
<reference evidence="1" key="4">
    <citation type="submission" date="2015-05" db="EMBL/GenBank/DDBJ databases">
        <title>The genome evolution of wild-type isolates of Anticarsia gemmatalis multiple nucleopolyhedrovirus.</title>
        <authorList>
            <person name="Brito A.F."/>
            <person name="Braconi C.T."/>
            <person name="Weidmann M."/>
            <person name="Dilcher M."/>
            <person name="Alves J.M.P."/>
            <person name="Gruber A."/>
            <person name="Zanotto P.M.A."/>
        </authorList>
    </citation>
    <scope>NUCLEOTIDE SEQUENCE</scope>
    <source>
        <strain evidence="1">AgMNPV-2D</strain>
    </source>
</reference>
<dbReference type="EMBL" id="KR815462">
    <property type="protein sequence ID" value="ALR70922.1"/>
    <property type="molecule type" value="Genomic_DNA"/>
</dbReference>
<evidence type="ECO:0000313" key="8">
    <source>
        <dbReference type="EMBL" id="ALR70764.1"/>
    </source>
</evidence>
<evidence type="ECO:0000313" key="19">
    <source>
        <dbReference type="Proteomes" id="UP000201478"/>
    </source>
</evidence>
<evidence type="ECO:0000313" key="11">
    <source>
        <dbReference type="EMBL" id="ALR71551.1"/>
    </source>
</evidence>
<evidence type="ECO:0000313" key="6">
    <source>
        <dbReference type="EMBL" id="ALR70450.1"/>
    </source>
</evidence>
<gene>
    <name evidence="9" type="ORF">AGNV_015</name>
</gene>
<reference evidence="1 18" key="1">
    <citation type="journal article" date="2006" name="J. Gen. Virol.">
        <title>Genome of the most widely used viral biopesticide: Anticarsia gemmatalis multiple nucleopolyhedrovirus.</title>
        <authorList>
            <person name="Oliveira J.V."/>
            <person name="Wolff J.L."/>
            <person name="Garcia-Maruniak A."/>
            <person name="Ribeiro B.M."/>
            <person name="de Castro M.E."/>
            <person name="de Souza M.L."/>
            <person name="Moscardi F."/>
            <person name="Maruniak J.E."/>
            <person name="Zanotto P.M."/>
        </authorList>
    </citation>
    <scope>NUCLEOTIDE SEQUENCE [LARGE SCALE GENOMIC DNA]</scope>
    <source>
        <strain evidence="1">AgMNPV-2D</strain>
    </source>
</reference>
<dbReference type="Proteomes" id="UP000201348">
    <property type="component" value="Segment"/>
</dbReference>
<accession>A0A0S3IXS5</accession>
<reference evidence="17" key="5">
    <citation type="submission" date="2018-01" db="EMBL/GenBank/DDBJ databases">
        <title>Biological and molecular characterization of two Anticarsia gemmatalis Multiple Nucleopolyhedrovirus clones exhibiting contrasting virulence variants.</title>
        <authorList>
            <person name="Ferreira B.C."/>
            <person name="Silva A.M.R."/>
            <person name="Melo F.L."/>
            <person name="Sanches M.M."/>
            <person name="Moscardi F."/>
            <person name="Ribeiro B.M."/>
            <person name="Sousa M.L."/>
        </authorList>
    </citation>
    <scope>NUCLEOTIDE SEQUENCE</scope>
    <source>
        <strain evidence="17">Ag-16</strain>
    </source>
</reference>
<evidence type="ECO:0000313" key="14">
    <source>
        <dbReference type="EMBL" id="ALR72021.1"/>
    </source>
</evidence>
<evidence type="ECO:0000313" key="9">
    <source>
        <dbReference type="EMBL" id="ALR70922.1"/>
    </source>
</evidence>
<evidence type="ECO:0000313" key="2">
    <source>
        <dbReference type="EMBL" id="ALR69822.1"/>
    </source>
</evidence>
<sequence length="212" mass="23945">MIVGERCACGCQLATETKTNMNVYLYQPDDEQDNNITFYMPHTTNGVIVYLFKMGAASAPVDKTRLVSGYENKRSISMQVAIGAARRDAYVLSCVRAPCLFRELFVYNKYTAPLGFVVVRSGNFVPEVWHVLSVRRSTEAKRTRHVNGLRVHSNSGPDQLYPKDLIFLSGNIPAGFFNNLQRCRAHYNDVNVVKLFCPDMCINNNSVQFDKT</sequence>
<dbReference type="EMBL" id="KR815470">
    <property type="protein sequence ID" value="ALR72180.1"/>
    <property type="molecule type" value="Genomic_DNA"/>
</dbReference>
<dbReference type="EMBL" id="KR815456">
    <property type="protein sequence ID" value="ALR69980.1"/>
    <property type="molecule type" value="Genomic_DNA"/>
</dbReference>
<dbReference type="KEGG" id="vg:30144271"/>
<evidence type="ECO:0000313" key="4">
    <source>
        <dbReference type="EMBL" id="ALR70137.1"/>
    </source>
</evidence>
<accession>Q06KC6</accession>
<dbReference type="EMBL" id="KR815469">
    <property type="protein sequence ID" value="ALR72021.1"/>
    <property type="molecule type" value="Genomic_DNA"/>
</dbReference>
<evidence type="ECO:0000313" key="17">
    <source>
        <dbReference type="EMBL" id="AXE72198.1"/>
    </source>
</evidence>
<evidence type="ECO:0000313" key="15">
    <source>
        <dbReference type="EMBL" id="ALR72180.1"/>
    </source>
</evidence>
<dbReference type="InterPro" id="IPR009235">
    <property type="entry name" value="AcMNPV_Orf146"/>
</dbReference>
<evidence type="ECO:0000313" key="13">
    <source>
        <dbReference type="EMBL" id="ALR71863.1"/>
    </source>
</evidence>
<dbReference type="EMBL" id="KR815466">
    <property type="protein sequence ID" value="ALR71551.1"/>
    <property type="molecule type" value="Genomic_DNA"/>
</dbReference>
<organism evidence="9">
    <name type="scientific">Anticarsia gemmatalis multiple nucleopolyhedrovirus</name>
    <dbReference type="NCBI Taxonomy" id="268591"/>
    <lineage>
        <taxon>Viruses</taxon>
        <taxon>Viruses incertae sedis</taxon>
        <taxon>Naldaviricetes</taxon>
        <taxon>Lefavirales</taxon>
        <taxon>Baculoviridae</taxon>
        <taxon>Alphabaculovirus</taxon>
        <taxon>Alphabaculovirus angemmatalis</taxon>
    </lineage>
</organism>
<dbReference type="EMBL" id="DQ813662">
    <property type="protein sequence ID" value="ABI13925.1"/>
    <property type="molecule type" value="Genomic_DNA"/>
</dbReference>
<proteinExistence type="predicted"/>
<dbReference type="Proteomes" id="UP000201478">
    <property type="component" value="Segment"/>
</dbReference>
<dbReference type="EMBL" id="KR815471">
    <property type="protein sequence ID" value="ALR72336.1"/>
    <property type="molecule type" value="Genomic_DNA"/>
</dbReference>
<dbReference type="EMBL" id="KR815467">
    <property type="protein sequence ID" value="ALR71707.1"/>
    <property type="molecule type" value="Genomic_DNA"/>
</dbReference>
<reference evidence="1" key="2">
    <citation type="submission" date="2006-06" db="EMBL/GenBank/DDBJ databases">
        <authorList>
            <person name="Oliveira J.V.C."/>
            <person name="Wolff J.L.C."/>
            <person name="Garcia-Maruniak A."/>
            <person name="Ribeiro B.M."/>
            <person name="Castro M.E.B."/>
            <person name="Souza M.L."/>
            <person name="Moscardi F."/>
            <person name="Maruniak J.E."/>
            <person name="Zanotto P.M.A."/>
        </authorList>
    </citation>
    <scope>NUCLEOTIDE SEQUENCE</scope>
    <source>
        <strain evidence="1">AgMNPV-2D</strain>
    </source>
</reference>
<keyword evidence="18" id="KW-1185">Reference proteome</keyword>
<dbReference type="RefSeq" id="YP_009316032.1">
    <property type="nucleotide sequence ID" value="NC_031761.1"/>
</dbReference>
<protein>
    <submittedName>
        <fullName evidence="9">Uncharacterized protein</fullName>
    </submittedName>
</protein>
<evidence type="ECO:0000313" key="10">
    <source>
        <dbReference type="EMBL" id="ALR71079.1"/>
    </source>
</evidence>
<dbReference type="EMBL" id="KR815457">
    <property type="protein sequence ID" value="ALR70137.1"/>
    <property type="molecule type" value="Genomic_DNA"/>
</dbReference>
<dbReference type="EMBL" id="MG746626">
    <property type="protein sequence ID" value="AXE72198.1"/>
    <property type="molecule type" value="Genomic_DNA"/>
</dbReference>
<dbReference type="EMBL" id="KR815461">
    <property type="protein sequence ID" value="ALR70764.1"/>
    <property type="molecule type" value="Genomic_DNA"/>
</dbReference>
<dbReference type="EMBL" id="KR815460">
    <property type="protein sequence ID" value="ALR70607.1"/>
    <property type="molecule type" value="Genomic_DNA"/>
</dbReference>
<dbReference type="EMBL" id="KR815468">
    <property type="protein sequence ID" value="ALR71863.1"/>
    <property type="molecule type" value="Genomic_DNA"/>
</dbReference>
<dbReference type="EMBL" id="KR815458">
    <property type="protein sequence ID" value="ALR70294.1"/>
    <property type="molecule type" value="Genomic_DNA"/>
</dbReference>
<dbReference type="EMBL" id="KR815463">
    <property type="protein sequence ID" value="ALR71079.1"/>
    <property type="molecule type" value="Genomic_DNA"/>
</dbReference>
<dbReference type="EMBL" id="KR815459">
    <property type="protein sequence ID" value="ALR70450.1"/>
    <property type="molecule type" value="Genomic_DNA"/>
</dbReference>
<evidence type="ECO:0000313" key="16">
    <source>
        <dbReference type="EMBL" id="ALR72336.1"/>
    </source>
</evidence>
<name>A0A0S3IXS5_9ABAC</name>
<dbReference type="GeneID" id="30144271"/>
<evidence type="ECO:0000313" key="7">
    <source>
        <dbReference type="EMBL" id="ALR70607.1"/>
    </source>
</evidence>
<evidence type="ECO:0000313" key="18">
    <source>
        <dbReference type="Proteomes" id="UP000201348"/>
    </source>
</evidence>
<evidence type="ECO:0000313" key="12">
    <source>
        <dbReference type="EMBL" id="ALR71707.1"/>
    </source>
</evidence>
<dbReference type="Pfam" id="PF05959">
    <property type="entry name" value="DUF884"/>
    <property type="match status" value="1"/>
</dbReference>
<dbReference type="EMBL" id="KR815455">
    <property type="protein sequence ID" value="ALR69822.1"/>
    <property type="molecule type" value="Genomic_DNA"/>
</dbReference>
<evidence type="ECO:0000313" key="1">
    <source>
        <dbReference type="EMBL" id="ABI13925.1"/>
    </source>
</evidence>
<reference evidence="9 19" key="3">
    <citation type="journal article" date="2015" name="Genome Biol. Evol.">
        <title>The Pangenome of the Anticarsia gemmatalis Multiple Nucleopolyhedrovirus (AgMNPV).</title>
        <authorList>
            <person name="Brito A.F."/>
            <person name="Braconi C.T."/>
            <person name="Weidmann M."/>
            <person name="Dilcher M."/>
            <person name="Alves J.M."/>
            <person name="Gruber A."/>
            <person name="Zanotto P.M."/>
        </authorList>
    </citation>
    <scope>NUCLEOTIDE SEQUENCE</scope>
    <source>
        <strain evidence="2">AgMNPV-26</strain>
        <strain evidence="3">AgMNPV-27</strain>
        <strain evidence="4">AgMNPV-28</strain>
        <strain evidence="5">AgMNPV-29</strain>
        <strain evidence="6">AgMNPV-30</strain>
        <strain evidence="7">AgMNPV-31</strain>
        <strain evidence="8">AgMNPV-32</strain>
        <strain evidence="9">AgMNPV-33</strain>
        <strain evidence="10">AgMNPV-34</strain>
        <strain evidence="11">AgMNPV-37</strain>
        <strain evidence="12">AgMNPV-38</strain>
        <strain evidence="13">AgMNPV-39</strain>
        <strain evidence="14">AgMNPV-40</strain>
        <strain evidence="15">AgMNPV-42</strain>
        <strain evidence="16">AgMNPV-43</strain>
    </source>
</reference>
<evidence type="ECO:0000313" key="5">
    <source>
        <dbReference type="EMBL" id="ALR70294.1"/>
    </source>
</evidence>